<sequence>MTPEQTMNYGASMQNYGDRAADARRMAVAVVAIVGDDAGEAEAREAVTLAGGRLAAAVRFEGAADRLAMQAAADIILIDAMRVSATLLDSAIAAASHLAEETQARIVICFDETRIDAVAAQLFGPDVQLLCNPGRSELVAALALAGRSGTLAVNDITRESESDRLRRLNDEVARIAETLARLTQHDGGDGQNGVVKDRAPAYGAPPPAAGAMPVDAATVRKTIRARRLRDQVFDAGLFADPAWDMLLDLYAAKLEHARVSVSSLCIAAAVPPTTALRWITSMTEAGLFERQADPLDRRRVYIGLSEEACGAMNRYWTDIGRAGLITV</sequence>
<keyword evidence="3" id="KW-1185">Reference proteome</keyword>
<accession>A0A840YWQ3</accession>
<dbReference type="Proteomes" id="UP000554342">
    <property type="component" value="Unassembled WGS sequence"/>
</dbReference>
<evidence type="ECO:0008006" key="4">
    <source>
        <dbReference type="Google" id="ProtNLM"/>
    </source>
</evidence>
<evidence type="ECO:0000256" key="1">
    <source>
        <dbReference type="SAM" id="Coils"/>
    </source>
</evidence>
<dbReference type="InterPro" id="IPR036388">
    <property type="entry name" value="WH-like_DNA-bd_sf"/>
</dbReference>
<feature type="coiled-coil region" evidence="1">
    <location>
        <begin position="158"/>
        <end position="185"/>
    </location>
</feature>
<dbReference type="SUPFAM" id="SSF46785">
    <property type="entry name" value="Winged helix' DNA-binding domain"/>
    <property type="match status" value="1"/>
</dbReference>
<reference evidence="2 3" key="1">
    <citation type="submission" date="2020-08" db="EMBL/GenBank/DDBJ databases">
        <title>Genomic Encyclopedia of Type Strains, Phase IV (KMG-IV): sequencing the most valuable type-strain genomes for metagenomic binning, comparative biology and taxonomic classification.</title>
        <authorList>
            <person name="Goeker M."/>
        </authorList>
    </citation>
    <scope>NUCLEOTIDE SEQUENCE [LARGE SCALE GENOMIC DNA]</scope>
    <source>
        <strain evidence="2 3">DSM 27203</strain>
    </source>
</reference>
<dbReference type="EMBL" id="JACIJI010000001">
    <property type="protein sequence ID" value="MBB5717966.1"/>
    <property type="molecule type" value="Genomic_DNA"/>
</dbReference>
<proteinExistence type="predicted"/>
<protein>
    <recommendedName>
        <fullName evidence="4">Winged helix DNA-binding protein</fullName>
    </recommendedName>
</protein>
<comment type="caution">
    <text evidence="2">The sequence shown here is derived from an EMBL/GenBank/DDBJ whole genome shotgun (WGS) entry which is preliminary data.</text>
</comment>
<evidence type="ECO:0000313" key="2">
    <source>
        <dbReference type="EMBL" id="MBB5717966.1"/>
    </source>
</evidence>
<dbReference type="InterPro" id="IPR036390">
    <property type="entry name" value="WH_DNA-bd_sf"/>
</dbReference>
<dbReference type="AlphaFoldDB" id="A0A840YWQ3"/>
<name>A0A840YWQ3_9SPHN</name>
<dbReference type="RefSeq" id="WP_184001666.1">
    <property type="nucleotide sequence ID" value="NZ_BAABIF010000004.1"/>
</dbReference>
<evidence type="ECO:0000313" key="3">
    <source>
        <dbReference type="Proteomes" id="UP000554342"/>
    </source>
</evidence>
<dbReference type="Gene3D" id="1.10.10.10">
    <property type="entry name" value="Winged helix-like DNA-binding domain superfamily/Winged helix DNA-binding domain"/>
    <property type="match status" value="1"/>
</dbReference>
<organism evidence="2 3">
    <name type="scientific">Stakelama sediminis</name>
    <dbReference type="NCBI Taxonomy" id="463200"/>
    <lineage>
        <taxon>Bacteria</taxon>
        <taxon>Pseudomonadati</taxon>
        <taxon>Pseudomonadota</taxon>
        <taxon>Alphaproteobacteria</taxon>
        <taxon>Sphingomonadales</taxon>
        <taxon>Sphingomonadaceae</taxon>
        <taxon>Stakelama</taxon>
    </lineage>
</organism>
<gene>
    <name evidence="2" type="ORF">FHR23_000873</name>
</gene>
<keyword evidence="1" id="KW-0175">Coiled coil</keyword>